<evidence type="ECO:0000256" key="1">
    <source>
        <dbReference type="SAM" id="Phobius"/>
    </source>
</evidence>
<keyword evidence="3" id="KW-1185">Reference proteome</keyword>
<keyword evidence="1" id="KW-0812">Transmembrane</keyword>
<keyword evidence="1" id="KW-0472">Membrane</keyword>
<dbReference type="VEuPathDB" id="FungiDB:PMAA_040940"/>
<name>B6QQC1_TALMQ</name>
<proteinExistence type="predicted"/>
<accession>B6QQC1</accession>
<dbReference type="EMBL" id="DS995904">
    <property type="protein sequence ID" value="EEA20235.1"/>
    <property type="molecule type" value="Genomic_DNA"/>
</dbReference>
<organism evidence="2 3">
    <name type="scientific">Talaromyces marneffei (strain ATCC 18224 / CBS 334.59 / QM 7333)</name>
    <name type="common">Penicillium marneffei</name>
    <dbReference type="NCBI Taxonomy" id="441960"/>
    <lineage>
        <taxon>Eukaryota</taxon>
        <taxon>Fungi</taxon>
        <taxon>Dikarya</taxon>
        <taxon>Ascomycota</taxon>
        <taxon>Pezizomycotina</taxon>
        <taxon>Eurotiomycetes</taxon>
        <taxon>Eurotiomycetidae</taxon>
        <taxon>Eurotiales</taxon>
        <taxon>Trichocomaceae</taxon>
        <taxon>Talaromyces</taxon>
        <taxon>Talaromyces sect. Talaromyces</taxon>
    </lineage>
</organism>
<dbReference type="Proteomes" id="UP000001294">
    <property type="component" value="Unassembled WGS sequence"/>
</dbReference>
<sequence length="72" mass="7775">MLKPATTGPISFGGMLYAGFLGDKFIIWMAKRNNGVHTPKRHLILLIFPIIGILGIVALTLYSSTADGGTTW</sequence>
<dbReference type="AlphaFoldDB" id="B6QQC1"/>
<keyword evidence="1" id="KW-1133">Transmembrane helix</keyword>
<dbReference type="HOGENOM" id="CLU_2722986_0_0_1"/>
<feature type="transmembrane region" description="Helical" evidence="1">
    <location>
        <begin position="42"/>
        <end position="62"/>
    </location>
</feature>
<gene>
    <name evidence="2" type="ORF">PMAA_040940</name>
</gene>
<reference evidence="3" key="1">
    <citation type="journal article" date="2015" name="Genome Announc.">
        <title>Genome sequence of the AIDS-associated pathogen Penicillium marneffei (ATCC18224) and its near taxonomic relative Talaromyces stipitatus (ATCC10500).</title>
        <authorList>
            <person name="Nierman W.C."/>
            <person name="Fedorova-Abrams N.D."/>
            <person name="Andrianopoulos A."/>
        </authorList>
    </citation>
    <scope>NUCLEOTIDE SEQUENCE [LARGE SCALE GENOMIC DNA]</scope>
    <source>
        <strain evidence="3">ATCC 18224 / CBS 334.59 / QM 7333</strain>
    </source>
</reference>
<protein>
    <submittedName>
        <fullName evidence="2">Uncharacterized protein</fullName>
    </submittedName>
</protein>
<dbReference type="PhylomeDB" id="B6QQC1"/>
<evidence type="ECO:0000313" key="3">
    <source>
        <dbReference type="Proteomes" id="UP000001294"/>
    </source>
</evidence>
<evidence type="ECO:0000313" key="2">
    <source>
        <dbReference type="EMBL" id="EEA20235.1"/>
    </source>
</evidence>